<evidence type="ECO:0000256" key="2">
    <source>
        <dbReference type="ARBA" id="ARBA00022833"/>
    </source>
</evidence>
<keyword evidence="10" id="KW-1185">Reference proteome</keyword>
<sequence>MFNIIIFALLSVFVNANTENEAIVVLVSPQQTVNGTIKFRQTDDGVVIEGEVKGDLSEGCASTGSHYNPFNKQHGAPNDTERHVGDLGNIEADEKGVAKIQMVDKIISLRSGDTNILGRAIVVHEGEDDLGKGNFSDSLTTGHAGGRVACGIIGILSEDWDWKSSGNTGMSTTQNLVGIFLYSYIYLKLHTKF</sequence>
<dbReference type="GO" id="GO:0004784">
    <property type="term" value="F:superoxide dismutase activity"/>
    <property type="evidence" value="ECO:0007669"/>
    <property type="project" value="UniProtKB-EC"/>
</dbReference>
<dbReference type="Pfam" id="PF00080">
    <property type="entry name" value="Sod_Cu"/>
    <property type="match status" value="1"/>
</dbReference>
<dbReference type="Proteomes" id="UP001458880">
    <property type="component" value="Unassembled WGS sequence"/>
</dbReference>
<dbReference type="PANTHER" id="PTHR10003">
    <property type="entry name" value="SUPEROXIDE DISMUTASE CU-ZN -RELATED"/>
    <property type="match status" value="1"/>
</dbReference>
<keyword evidence="7" id="KW-0732">Signal</keyword>
<evidence type="ECO:0000256" key="6">
    <source>
        <dbReference type="RuleBase" id="RU000393"/>
    </source>
</evidence>
<evidence type="ECO:0000256" key="7">
    <source>
        <dbReference type="SAM" id="SignalP"/>
    </source>
</evidence>
<keyword evidence="1 6" id="KW-0479">Metal-binding</keyword>
<dbReference type="InterPro" id="IPR001424">
    <property type="entry name" value="SOD_Cu_Zn_dom"/>
</dbReference>
<feature type="domain" description="Superoxide dismutase copper/zinc binding" evidence="8">
    <location>
        <begin position="53"/>
        <end position="153"/>
    </location>
</feature>
<dbReference type="InterPro" id="IPR024134">
    <property type="entry name" value="SOD_Cu/Zn_/chaperone"/>
</dbReference>
<evidence type="ECO:0000256" key="4">
    <source>
        <dbReference type="ARBA" id="ARBA00023002"/>
    </source>
</evidence>
<keyword evidence="6" id="KW-0186">Copper</keyword>
<dbReference type="SUPFAM" id="SSF49329">
    <property type="entry name" value="Cu,Zn superoxide dismutase-like"/>
    <property type="match status" value="1"/>
</dbReference>
<protein>
    <recommendedName>
        <fullName evidence="6">Superoxide dismutase [Cu-Zn]</fullName>
        <ecNumber evidence="6">1.15.1.1</ecNumber>
    </recommendedName>
</protein>
<evidence type="ECO:0000313" key="10">
    <source>
        <dbReference type="Proteomes" id="UP001458880"/>
    </source>
</evidence>
<dbReference type="Gene3D" id="2.60.40.200">
    <property type="entry name" value="Superoxide dismutase, copper/zinc binding domain"/>
    <property type="match status" value="1"/>
</dbReference>
<reference evidence="9 10" key="1">
    <citation type="journal article" date="2024" name="BMC Genomics">
        <title>De novo assembly and annotation of Popillia japonica's genome with initial clues to its potential as an invasive pest.</title>
        <authorList>
            <person name="Cucini C."/>
            <person name="Boschi S."/>
            <person name="Funari R."/>
            <person name="Cardaioli E."/>
            <person name="Iannotti N."/>
            <person name="Marturano G."/>
            <person name="Paoli F."/>
            <person name="Bruttini M."/>
            <person name="Carapelli A."/>
            <person name="Frati F."/>
            <person name="Nardi F."/>
        </authorList>
    </citation>
    <scope>NUCLEOTIDE SEQUENCE [LARGE SCALE GENOMIC DNA]</scope>
    <source>
        <strain evidence="9">DMR45628</strain>
    </source>
</reference>
<dbReference type="CDD" id="cd00305">
    <property type="entry name" value="Cu-Zn_Superoxide_Dismutase"/>
    <property type="match status" value="1"/>
</dbReference>
<evidence type="ECO:0000256" key="1">
    <source>
        <dbReference type="ARBA" id="ARBA00022723"/>
    </source>
</evidence>
<evidence type="ECO:0000256" key="3">
    <source>
        <dbReference type="ARBA" id="ARBA00022862"/>
    </source>
</evidence>
<organism evidence="9 10">
    <name type="scientific">Popillia japonica</name>
    <name type="common">Japanese beetle</name>
    <dbReference type="NCBI Taxonomy" id="7064"/>
    <lineage>
        <taxon>Eukaryota</taxon>
        <taxon>Metazoa</taxon>
        <taxon>Ecdysozoa</taxon>
        <taxon>Arthropoda</taxon>
        <taxon>Hexapoda</taxon>
        <taxon>Insecta</taxon>
        <taxon>Pterygota</taxon>
        <taxon>Neoptera</taxon>
        <taxon>Endopterygota</taxon>
        <taxon>Coleoptera</taxon>
        <taxon>Polyphaga</taxon>
        <taxon>Scarabaeiformia</taxon>
        <taxon>Scarabaeidae</taxon>
        <taxon>Rutelinae</taxon>
        <taxon>Popillia</taxon>
    </lineage>
</organism>
<dbReference type="EC" id="1.15.1.1" evidence="6"/>
<comment type="caution">
    <text evidence="9">The sequence shown here is derived from an EMBL/GenBank/DDBJ whole genome shotgun (WGS) entry which is preliminary data.</text>
</comment>
<evidence type="ECO:0000259" key="8">
    <source>
        <dbReference type="Pfam" id="PF00080"/>
    </source>
</evidence>
<comment type="cofactor">
    <cofactor evidence="6">
        <name>Zn(2+)</name>
        <dbReference type="ChEBI" id="CHEBI:29105"/>
    </cofactor>
    <text evidence="6">Binds 1 zinc ion per subunit.</text>
</comment>
<feature type="signal peptide" evidence="7">
    <location>
        <begin position="1"/>
        <end position="16"/>
    </location>
</feature>
<gene>
    <name evidence="9" type="ORF">QE152_g9073</name>
</gene>
<feature type="chain" id="PRO_5043452536" description="Superoxide dismutase [Cu-Zn]" evidence="7">
    <location>
        <begin position="17"/>
        <end position="193"/>
    </location>
</feature>
<comment type="similarity">
    <text evidence="6">Belongs to the Cu-Zn superoxide dismutase family.</text>
</comment>
<proteinExistence type="inferred from homology"/>
<dbReference type="InterPro" id="IPR036423">
    <property type="entry name" value="SOD-like_Cu/Zn_dom_sf"/>
</dbReference>
<dbReference type="PRINTS" id="PR00068">
    <property type="entry name" value="CUZNDISMTASE"/>
</dbReference>
<comment type="cofactor">
    <cofactor evidence="6">
        <name>Cu cation</name>
        <dbReference type="ChEBI" id="CHEBI:23378"/>
    </cofactor>
    <text evidence="6">Binds 1 copper ion per subunit.</text>
</comment>
<dbReference type="EMBL" id="JASPKY010000076">
    <property type="protein sequence ID" value="KAK9739378.1"/>
    <property type="molecule type" value="Genomic_DNA"/>
</dbReference>
<dbReference type="AlphaFoldDB" id="A0AAW1M124"/>
<dbReference type="PROSITE" id="PS00332">
    <property type="entry name" value="SOD_CU_ZN_2"/>
    <property type="match status" value="1"/>
</dbReference>
<evidence type="ECO:0000313" key="9">
    <source>
        <dbReference type="EMBL" id="KAK9739378.1"/>
    </source>
</evidence>
<accession>A0AAW1M124</accession>
<keyword evidence="2 6" id="KW-0862">Zinc</keyword>
<keyword evidence="4 6" id="KW-0560">Oxidoreductase</keyword>
<comment type="function">
    <text evidence="6">Destroys radicals which are normally produced within the cells and which are toxic to biological systems.</text>
</comment>
<evidence type="ECO:0000256" key="5">
    <source>
        <dbReference type="ARBA" id="ARBA00049204"/>
    </source>
</evidence>
<dbReference type="GO" id="GO:0005507">
    <property type="term" value="F:copper ion binding"/>
    <property type="evidence" value="ECO:0007669"/>
    <property type="project" value="InterPro"/>
</dbReference>
<dbReference type="InterPro" id="IPR018152">
    <property type="entry name" value="SOD_Cu/Zn_BS"/>
</dbReference>
<comment type="catalytic activity">
    <reaction evidence="5 6">
        <text>2 superoxide + 2 H(+) = H2O2 + O2</text>
        <dbReference type="Rhea" id="RHEA:20696"/>
        <dbReference type="ChEBI" id="CHEBI:15378"/>
        <dbReference type="ChEBI" id="CHEBI:15379"/>
        <dbReference type="ChEBI" id="CHEBI:16240"/>
        <dbReference type="ChEBI" id="CHEBI:18421"/>
        <dbReference type="EC" id="1.15.1.1"/>
    </reaction>
</comment>
<keyword evidence="3" id="KW-0049">Antioxidant</keyword>
<name>A0AAW1M124_POPJA</name>